<protein>
    <submittedName>
        <fullName evidence="1">Membrane dipeptidase</fullName>
    </submittedName>
</protein>
<reference evidence="1 2" key="1">
    <citation type="journal article" date="2017" name="Genome Announc.">
        <title>Draft Genome Sequence of Romboutsia weinsteinii sp. nov. Strain CCRI-19649(T) Isolated from Surface Water.</title>
        <authorList>
            <person name="Maheux A.F."/>
            <person name="Boudreau D.K."/>
            <person name="Berube E."/>
            <person name="Boissinot M."/>
            <person name="Cantin P."/>
            <person name="Raymond F."/>
            <person name="Corbeil J."/>
            <person name="Omar R.F."/>
            <person name="Bergeron M.G."/>
        </authorList>
    </citation>
    <scope>NUCLEOTIDE SEQUENCE [LARGE SCALE GENOMIC DNA]</scope>
    <source>
        <strain evidence="1 2">CCRI-19649</strain>
    </source>
</reference>
<dbReference type="OrthoDB" id="9804920at2"/>
<proteinExistence type="predicted"/>
<dbReference type="PANTHER" id="PTHR10443:SF12">
    <property type="entry name" value="DIPEPTIDASE"/>
    <property type="match status" value="1"/>
</dbReference>
<accession>A0A371J0H0</accession>
<dbReference type="GO" id="GO:0006508">
    <property type="term" value="P:proteolysis"/>
    <property type="evidence" value="ECO:0007669"/>
    <property type="project" value="InterPro"/>
</dbReference>
<dbReference type="PROSITE" id="PS51365">
    <property type="entry name" value="RENAL_DIPEPTIDASE_2"/>
    <property type="match status" value="1"/>
</dbReference>
<dbReference type="CDD" id="cd01301">
    <property type="entry name" value="rDP_like"/>
    <property type="match status" value="1"/>
</dbReference>
<evidence type="ECO:0000313" key="2">
    <source>
        <dbReference type="Proteomes" id="UP000215694"/>
    </source>
</evidence>
<dbReference type="GO" id="GO:0070573">
    <property type="term" value="F:metallodipeptidase activity"/>
    <property type="evidence" value="ECO:0007669"/>
    <property type="project" value="InterPro"/>
</dbReference>
<dbReference type="InterPro" id="IPR008257">
    <property type="entry name" value="Pept_M19"/>
</dbReference>
<name>A0A371J0H0_9FIRM</name>
<dbReference type="InterPro" id="IPR032466">
    <property type="entry name" value="Metal_Hydrolase"/>
</dbReference>
<sequence>MKLIDLHCDTIYKLMENECFRLRCNEFSVDLDKLIRGDSLAQTFALFVDTKEHDNPFERCMSMANRFNNEICLNSDIIALATNYKDIKQNENNNKLSALLSIEEGAVLEGEIENLQHFYDLGVRMMTLTWNHKNEIGYPHSYRGEEPKGLTKFGFEVVYKMNELGMLIDVSHISDEGFYDVAKVSTKPFIATHSNSRVVKNHSRNLTDDMIRVLANRGGVTGINFYNSFLGEDKIGTIDDMIKQIKHIINIGGIDVVAIGTDFDGIDSDVEIEDISQMGKLAIALEKAGLSCDEIDKIYYKNALRVIQEVL</sequence>
<evidence type="ECO:0000313" key="1">
    <source>
        <dbReference type="EMBL" id="RDY26177.1"/>
    </source>
</evidence>
<dbReference type="Proteomes" id="UP000215694">
    <property type="component" value="Unassembled WGS sequence"/>
</dbReference>
<organism evidence="1 2">
    <name type="scientific">Romboutsia weinsteinii</name>
    <dbReference type="NCBI Taxonomy" id="2020949"/>
    <lineage>
        <taxon>Bacteria</taxon>
        <taxon>Bacillati</taxon>
        <taxon>Bacillota</taxon>
        <taxon>Clostridia</taxon>
        <taxon>Peptostreptococcales</taxon>
        <taxon>Peptostreptococcaceae</taxon>
        <taxon>Romboutsia</taxon>
    </lineage>
</organism>
<dbReference type="SUPFAM" id="SSF51556">
    <property type="entry name" value="Metallo-dependent hydrolases"/>
    <property type="match status" value="1"/>
</dbReference>
<dbReference type="Pfam" id="PF01244">
    <property type="entry name" value="Peptidase_M19"/>
    <property type="match status" value="1"/>
</dbReference>
<dbReference type="PANTHER" id="PTHR10443">
    <property type="entry name" value="MICROSOMAL DIPEPTIDASE"/>
    <property type="match status" value="1"/>
</dbReference>
<keyword evidence="2" id="KW-1185">Reference proteome</keyword>
<comment type="caution">
    <text evidence="1">The sequence shown here is derived from an EMBL/GenBank/DDBJ whole genome shotgun (WGS) entry which is preliminary data.</text>
</comment>
<dbReference type="RefSeq" id="WP_094367675.1">
    <property type="nucleotide sequence ID" value="NZ_NOJY02000033.1"/>
</dbReference>
<dbReference type="AlphaFoldDB" id="A0A371J0H0"/>
<dbReference type="EMBL" id="NOJY02000033">
    <property type="protein sequence ID" value="RDY26177.1"/>
    <property type="molecule type" value="Genomic_DNA"/>
</dbReference>
<dbReference type="Gene3D" id="3.20.20.140">
    <property type="entry name" value="Metal-dependent hydrolases"/>
    <property type="match status" value="1"/>
</dbReference>
<gene>
    <name evidence="1" type="ORF">CHL78_014595</name>
</gene>